<protein>
    <submittedName>
        <fullName evidence="1">Uncharacterized protein</fullName>
    </submittedName>
</protein>
<keyword evidence="2" id="KW-1185">Reference proteome</keyword>
<dbReference type="Proteomes" id="UP000298030">
    <property type="component" value="Unassembled WGS sequence"/>
</dbReference>
<evidence type="ECO:0000313" key="1">
    <source>
        <dbReference type="EMBL" id="TEB28885.1"/>
    </source>
</evidence>
<gene>
    <name evidence="1" type="ORF">FA13DRAFT_1711570</name>
</gene>
<dbReference type="EMBL" id="QPFP01000030">
    <property type="protein sequence ID" value="TEB28885.1"/>
    <property type="molecule type" value="Genomic_DNA"/>
</dbReference>
<sequence>MTRKRKPVPRNDFDAQCFRICTYIVVDKPKNKIYSDRDSSDPGSLSTYPWVGSLVPMMDIQEQSEEEPSTPEFNVLSKVMPTPYQSLLNARTQGLRLGKDSELSSLEDEAAFPSKKKGKSGQKARALLLASVHMNAPAGPNRDPGYRGRSPTPASGWYALINQFGSMGLRFEMLREWGEEESSFGRISAIPKKLLPTGGEHLQERLLKTRPQQKGAASYRRCKTVGRHGMANVEVEVYNGSHLRTSKAMYSVRRRRASRPQGPRKTLRIGRAVKY</sequence>
<dbReference type="AlphaFoldDB" id="A0A4Y7T427"/>
<accession>A0A4Y7T427</accession>
<reference evidence="1 2" key="1">
    <citation type="journal article" date="2019" name="Nat. Ecol. Evol.">
        <title>Megaphylogeny resolves global patterns of mushroom evolution.</title>
        <authorList>
            <person name="Varga T."/>
            <person name="Krizsan K."/>
            <person name="Foldi C."/>
            <person name="Dima B."/>
            <person name="Sanchez-Garcia M."/>
            <person name="Sanchez-Ramirez S."/>
            <person name="Szollosi G.J."/>
            <person name="Szarkandi J.G."/>
            <person name="Papp V."/>
            <person name="Albert L."/>
            <person name="Andreopoulos W."/>
            <person name="Angelini C."/>
            <person name="Antonin V."/>
            <person name="Barry K.W."/>
            <person name="Bougher N.L."/>
            <person name="Buchanan P."/>
            <person name="Buyck B."/>
            <person name="Bense V."/>
            <person name="Catcheside P."/>
            <person name="Chovatia M."/>
            <person name="Cooper J."/>
            <person name="Damon W."/>
            <person name="Desjardin D."/>
            <person name="Finy P."/>
            <person name="Geml J."/>
            <person name="Haridas S."/>
            <person name="Hughes K."/>
            <person name="Justo A."/>
            <person name="Karasinski D."/>
            <person name="Kautmanova I."/>
            <person name="Kiss B."/>
            <person name="Kocsube S."/>
            <person name="Kotiranta H."/>
            <person name="LaButti K.M."/>
            <person name="Lechner B.E."/>
            <person name="Liimatainen K."/>
            <person name="Lipzen A."/>
            <person name="Lukacs Z."/>
            <person name="Mihaltcheva S."/>
            <person name="Morgado L.N."/>
            <person name="Niskanen T."/>
            <person name="Noordeloos M.E."/>
            <person name="Ohm R.A."/>
            <person name="Ortiz-Santana B."/>
            <person name="Ovrebo C."/>
            <person name="Racz N."/>
            <person name="Riley R."/>
            <person name="Savchenko A."/>
            <person name="Shiryaev A."/>
            <person name="Soop K."/>
            <person name="Spirin V."/>
            <person name="Szebenyi C."/>
            <person name="Tomsovsky M."/>
            <person name="Tulloss R.E."/>
            <person name="Uehling J."/>
            <person name="Grigoriev I.V."/>
            <person name="Vagvolgyi C."/>
            <person name="Papp T."/>
            <person name="Martin F.M."/>
            <person name="Miettinen O."/>
            <person name="Hibbett D.S."/>
            <person name="Nagy L.G."/>
        </authorList>
    </citation>
    <scope>NUCLEOTIDE SEQUENCE [LARGE SCALE GENOMIC DNA]</scope>
    <source>
        <strain evidence="1 2">FP101781</strain>
    </source>
</reference>
<name>A0A4Y7T427_COPMI</name>
<comment type="caution">
    <text evidence="1">The sequence shown here is derived from an EMBL/GenBank/DDBJ whole genome shotgun (WGS) entry which is preliminary data.</text>
</comment>
<organism evidence="1 2">
    <name type="scientific">Coprinellus micaceus</name>
    <name type="common">Glistening ink-cap mushroom</name>
    <name type="synonym">Coprinus micaceus</name>
    <dbReference type="NCBI Taxonomy" id="71717"/>
    <lineage>
        <taxon>Eukaryota</taxon>
        <taxon>Fungi</taxon>
        <taxon>Dikarya</taxon>
        <taxon>Basidiomycota</taxon>
        <taxon>Agaricomycotina</taxon>
        <taxon>Agaricomycetes</taxon>
        <taxon>Agaricomycetidae</taxon>
        <taxon>Agaricales</taxon>
        <taxon>Agaricineae</taxon>
        <taxon>Psathyrellaceae</taxon>
        <taxon>Coprinellus</taxon>
    </lineage>
</organism>
<evidence type="ECO:0000313" key="2">
    <source>
        <dbReference type="Proteomes" id="UP000298030"/>
    </source>
</evidence>
<proteinExistence type="predicted"/>